<feature type="compositionally biased region" description="Basic residues" evidence="7">
    <location>
        <begin position="23"/>
        <end position="33"/>
    </location>
</feature>
<evidence type="ECO:0000313" key="8">
    <source>
        <dbReference type="EMBL" id="GFR89811.1"/>
    </source>
</evidence>
<name>A0AAV4GZ73_9GAST</name>
<comment type="subcellular location">
    <subcellularLocation>
        <location evidence="1">Cytoplasm</location>
        <location evidence="1">Cytoskeleton</location>
        <location evidence="1">Microtubule organizing center</location>
        <location evidence="1">Centrosome</location>
    </subcellularLocation>
</comment>
<dbReference type="Gene3D" id="1.20.5.340">
    <property type="match status" value="1"/>
</dbReference>
<feature type="region of interest" description="Disordered" evidence="7">
    <location>
        <begin position="1"/>
        <end position="83"/>
    </location>
</feature>
<dbReference type="EMBL" id="BMAT01008640">
    <property type="protein sequence ID" value="GFR89811.1"/>
    <property type="molecule type" value="Genomic_DNA"/>
</dbReference>
<dbReference type="InterPro" id="IPR026099">
    <property type="entry name" value="Odf2-rel"/>
</dbReference>
<feature type="region of interest" description="Disordered" evidence="7">
    <location>
        <begin position="524"/>
        <end position="550"/>
    </location>
</feature>
<evidence type="ECO:0000256" key="5">
    <source>
        <dbReference type="ARBA" id="ARBA00023212"/>
    </source>
</evidence>
<evidence type="ECO:0000256" key="3">
    <source>
        <dbReference type="ARBA" id="ARBA00022490"/>
    </source>
</evidence>
<comment type="caution">
    <text evidence="8">The sequence shown here is derived from an EMBL/GenBank/DDBJ whole genome shotgun (WGS) entry which is preliminary data.</text>
</comment>
<comment type="similarity">
    <text evidence="2">Belongs to the ODF2 family.</text>
</comment>
<gene>
    <name evidence="8" type="ORF">ElyMa_004288400</name>
</gene>
<proteinExistence type="inferred from homology"/>
<sequence length="921" mass="105807">MTKDKMRTTSPVHVHVDDTPVHVHVKKGKKKGGQTKSISSQRLQRSTASSRARTRSISPNHRSGPWVPAPGKATRGGRVTWQGTNPTKLEVNQIRSTDMSTDDEERAVGEARNYERKIHNLMSEVGTLKNEGKRLCHLHRAERELKLVVLQKALQEIEHKEDLLNTSSRMLERQEAELEHVEEELAATESENKILKQSIDMISEEAEITNKNINATSSKNLSVVEEIPLSLDKSPSSVDKPLSGSANQYGARAGVNNSPVGSLCDEELCGLLEDNDTSSWDGSRSQKDMLNYEREKLMKKLIEAEMDGQAAAQQVKELRDIMRHVKEQACLTTADQARLAKQKEAFLDTMADFESTNRTLRRLLRDQHRLEASGHRLSEQRDVLMRKLAESDGSNQRMRSQLIDCESLIADLRNQLCIEKEERLALSNIQGSLESTRGHLQKQLPKEGDCNRMSVQIRTLEGQLAQERLEREHLQEIASNSRQRVDRDKDALKKAARAQKARCEHLEEQLSQVTDQLKELERKETQNATRLNQANSRLESASRTSERAQSDVTSLRARIAELEALVDRVEENAKAQNETLTTRLHDKMTESTNLRLENERLKTSSSGVELKLKQAEEDVQQLRATVGHYEKLVEEYKEQAGRTRSEADESFVRLEEQVREKERIQRDSEQELEKVKQRLHQRLQELEPLPELLRATELRLHEANEKLVTYERRSLDQNKMIAELTAKLEYHSESLEQYKTKASDSQDNNRALQDRNESMERRVKDLENQNLDLQAGQAKLHESVHQESLRTEEKNREIASLTRQLENALSDSRRQGDQLRDRYTSKERTYQTRIVDLETQLSQLRADQAKIKREKEENERKFNSRLYDLKDRLEQCHSTNRSMQNYVQFLKNSYSNVFGESSSMPMSSGFPASPSPVPPYP</sequence>
<organism evidence="8 9">
    <name type="scientific">Elysia marginata</name>
    <dbReference type="NCBI Taxonomy" id="1093978"/>
    <lineage>
        <taxon>Eukaryota</taxon>
        <taxon>Metazoa</taxon>
        <taxon>Spiralia</taxon>
        <taxon>Lophotrochozoa</taxon>
        <taxon>Mollusca</taxon>
        <taxon>Gastropoda</taxon>
        <taxon>Heterobranchia</taxon>
        <taxon>Euthyneura</taxon>
        <taxon>Panpulmonata</taxon>
        <taxon>Sacoglossa</taxon>
        <taxon>Placobranchoidea</taxon>
        <taxon>Plakobranchidae</taxon>
        <taxon>Elysia</taxon>
    </lineage>
</organism>
<feature type="coiled-coil region" evidence="6">
    <location>
        <begin position="157"/>
        <end position="205"/>
    </location>
</feature>
<evidence type="ECO:0000256" key="2">
    <source>
        <dbReference type="ARBA" id="ARBA00009316"/>
    </source>
</evidence>
<dbReference type="GO" id="GO:1902017">
    <property type="term" value="P:regulation of cilium assembly"/>
    <property type="evidence" value="ECO:0007669"/>
    <property type="project" value="TreeGrafter"/>
</dbReference>
<keyword evidence="5" id="KW-0206">Cytoskeleton</keyword>
<dbReference type="PANTHER" id="PTHR23162:SF10">
    <property type="entry name" value="FI13205P"/>
    <property type="match status" value="1"/>
</dbReference>
<accession>A0AAV4GZ73</accession>
<reference evidence="8 9" key="1">
    <citation type="journal article" date="2021" name="Elife">
        <title>Chloroplast acquisition without the gene transfer in kleptoplastic sea slugs, Plakobranchus ocellatus.</title>
        <authorList>
            <person name="Maeda T."/>
            <person name="Takahashi S."/>
            <person name="Yoshida T."/>
            <person name="Shimamura S."/>
            <person name="Takaki Y."/>
            <person name="Nagai Y."/>
            <person name="Toyoda A."/>
            <person name="Suzuki Y."/>
            <person name="Arimoto A."/>
            <person name="Ishii H."/>
            <person name="Satoh N."/>
            <person name="Nishiyama T."/>
            <person name="Hasebe M."/>
            <person name="Maruyama T."/>
            <person name="Minagawa J."/>
            <person name="Obokata J."/>
            <person name="Shigenobu S."/>
        </authorList>
    </citation>
    <scope>NUCLEOTIDE SEQUENCE [LARGE SCALE GENOMIC DNA]</scope>
</reference>
<evidence type="ECO:0000313" key="9">
    <source>
        <dbReference type="Proteomes" id="UP000762676"/>
    </source>
</evidence>
<feature type="coiled-coil region" evidence="6">
    <location>
        <begin position="104"/>
        <end position="131"/>
    </location>
</feature>
<keyword evidence="9" id="KW-1185">Reference proteome</keyword>
<feature type="compositionally biased region" description="Low complexity" evidence="7">
    <location>
        <begin position="39"/>
        <end position="58"/>
    </location>
</feature>
<dbReference type="AlphaFoldDB" id="A0AAV4GZ73"/>
<evidence type="ECO:0000256" key="6">
    <source>
        <dbReference type="SAM" id="Coils"/>
    </source>
</evidence>
<dbReference type="PANTHER" id="PTHR23162">
    <property type="entry name" value="OUTER DENSE FIBER OF SPERM TAILS 2"/>
    <property type="match status" value="1"/>
</dbReference>
<dbReference type="GO" id="GO:0005813">
    <property type="term" value="C:centrosome"/>
    <property type="evidence" value="ECO:0007669"/>
    <property type="project" value="UniProtKB-SubCell"/>
</dbReference>
<evidence type="ECO:0000256" key="4">
    <source>
        <dbReference type="ARBA" id="ARBA00023054"/>
    </source>
</evidence>
<protein>
    <submittedName>
        <fullName evidence="8">Outer dense fiber protein 2</fullName>
    </submittedName>
</protein>
<feature type="region of interest" description="Disordered" evidence="7">
    <location>
        <begin position="898"/>
        <end position="921"/>
    </location>
</feature>
<keyword evidence="4 6" id="KW-0175">Coiled coil</keyword>
<dbReference type="SUPFAM" id="SSF57997">
    <property type="entry name" value="Tropomyosin"/>
    <property type="match status" value="1"/>
</dbReference>
<feature type="region of interest" description="Disordered" evidence="7">
    <location>
        <begin position="738"/>
        <end position="759"/>
    </location>
</feature>
<feature type="compositionally biased region" description="Polar residues" evidence="7">
    <location>
        <begin position="526"/>
        <end position="543"/>
    </location>
</feature>
<dbReference type="Proteomes" id="UP000762676">
    <property type="component" value="Unassembled WGS sequence"/>
</dbReference>
<keyword evidence="3" id="KW-0963">Cytoplasm</keyword>
<evidence type="ECO:0000256" key="7">
    <source>
        <dbReference type="SAM" id="MobiDB-lite"/>
    </source>
</evidence>
<evidence type="ECO:0000256" key="1">
    <source>
        <dbReference type="ARBA" id="ARBA00004300"/>
    </source>
</evidence>